<gene>
    <name evidence="4" type="ORF">KFK14_08115</name>
</gene>
<dbReference type="InterPro" id="IPR036188">
    <property type="entry name" value="FAD/NAD-bd_sf"/>
</dbReference>
<dbReference type="Proteomes" id="UP000681425">
    <property type="component" value="Chromosome"/>
</dbReference>
<evidence type="ECO:0000313" key="5">
    <source>
        <dbReference type="Proteomes" id="UP000681425"/>
    </source>
</evidence>
<keyword evidence="2" id="KW-0274">FAD</keyword>
<keyword evidence="5" id="KW-1185">Reference proteome</keyword>
<proteinExistence type="predicted"/>
<dbReference type="InterPro" id="IPR020946">
    <property type="entry name" value="Flavin_mOase-like"/>
</dbReference>
<dbReference type="PRINTS" id="PR00411">
    <property type="entry name" value="PNDRDTASEI"/>
</dbReference>
<dbReference type="PANTHER" id="PTHR42877">
    <property type="entry name" value="L-ORNITHINE N(5)-MONOOXYGENASE-RELATED"/>
    <property type="match status" value="1"/>
</dbReference>
<evidence type="ECO:0000256" key="2">
    <source>
        <dbReference type="ARBA" id="ARBA00022827"/>
    </source>
</evidence>
<evidence type="ECO:0000256" key="3">
    <source>
        <dbReference type="ARBA" id="ARBA00023002"/>
    </source>
</evidence>
<dbReference type="GO" id="GO:0050661">
    <property type="term" value="F:NADP binding"/>
    <property type="evidence" value="ECO:0007669"/>
    <property type="project" value="InterPro"/>
</dbReference>
<dbReference type="RefSeq" id="WP_212610515.1">
    <property type="nucleotide sequence ID" value="NZ_CP073910.1"/>
</dbReference>
<dbReference type="GO" id="GO:0050660">
    <property type="term" value="F:flavin adenine dinucleotide binding"/>
    <property type="evidence" value="ECO:0007669"/>
    <property type="project" value="InterPro"/>
</dbReference>
<organism evidence="4 5">
    <name type="scientific">Sphingobium phenoxybenzoativorans</name>
    <dbReference type="NCBI Taxonomy" id="1592790"/>
    <lineage>
        <taxon>Bacteria</taxon>
        <taxon>Pseudomonadati</taxon>
        <taxon>Pseudomonadota</taxon>
        <taxon>Alphaproteobacteria</taxon>
        <taxon>Sphingomonadales</taxon>
        <taxon>Sphingomonadaceae</taxon>
        <taxon>Sphingobium</taxon>
    </lineage>
</organism>
<dbReference type="PANTHER" id="PTHR42877:SF4">
    <property type="entry name" value="FAD_NAD(P)-BINDING DOMAIN-CONTAINING PROTEIN-RELATED"/>
    <property type="match status" value="1"/>
</dbReference>
<keyword evidence="3" id="KW-0560">Oxidoreductase</keyword>
<dbReference type="SUPFAM" id="SSF51905">
    <property type="entry name" value="FAD/NAD(P)-binding domain"/>
    <property type="match status" value="1"/>
</dbReference>
<dbReference type="InterPro" id="IPR051209">
    <property type="entry name" value="FAD-bind_Monooxygenase_sf"/>
</dbReference>
<dbReference type="EMBL" id="CP073910">
    <property type="protein sequence ID" value="QUT07353.1"/>
    <property type="molecule type" value="Genomic_DNA"/>
</dbReference>
<evidence type="ECO:0000256" key="1">
    <source>
        <dbReference type="ARBA" id="ARBA00022630"/>
    </source>
</evidence>
<reference evidence="4" key="1">
    <citation type="submission" date="2021-04" db="EMBL/GenBank/DDBJ databases">
        <title>Isolation of p-tert-butylphenol degrading bacteria Sphingobium phenoxybenzoativorans Tas13 from active sludge.</title>
        <authorList>
            <person name="Li Y."/>
        </authorList>
    </citation>
    <scope>NUCLEOTIDE SEQUENCE</scope>
    <source>
        <strain evidence="4">Tas13</strain>
    </source>
</reference>
<sequence length="643" mass="72281">MTVNRQSAVDMKESPVDSAFVARALDQANLNALRLALYQATGDEELAGMDVGSVPWWGGVFQVAVLSEQDSEKVKEKARAFLASNAENASQPQAPSNQELRNLIETFSGGPVSDFMVEMGREELSFDPYPRGVEWTREPSKEVKRDYHVTVIGAGIGGVAAGIQLKRLGIPFTIIDENDGIGGTWWKNDYPDARVDIASHHFQYSFMQNYPWKHNFAPAGEVQKYIEQAARDHDLIPNIRLNTKLTDAEWDEGRGQWRLTLEGEGAPELRTSAIISAAGLFNRPNKPDIAGLENFEGPWFHSTEWDHGVDYRGKRVGIVGVGSTGAQIMPRVAQDAAHVSVFQRSPQWVATVDGYKSEVSVETQWLFDTVPNYWNWYCFALFHAMFGDVEGLQNADPAWQAKGGIISERNDNLRAYLTENIRSKLADRPDLIAKLIPDFPPFTKRTVIDNGWFDALRRSNVDLVTDGIDHITSDAVVTADGTKHPVDLLVLSAGFKTEDYLWPVRYSGVNGVTLEQAWAKDGARSYLGMTMPQFPNLFVVYGPNGQARAGGLFPWIEIWVRYAVHSIVHMIEAGAHVMECRQSVFDEYNARMDEAMTQCIWDIPGQKSYYLNKFGRTSANMPWKPDQYYHWIKQPDLADFDLR</sequence>
<protein>
    <submittedName>
        <fullName evidence="4">NAD(P)/FAD-dependent oxidoreductase</fullName>
    </submittedName>
</protein>
<dbReference type="KEGG" id="spph:KFK14_08115"/>
<dbReference type="Gene3D" id="3.50.50.60">
    <property type="entry name" value="FAD/NAD(P)-binding domain"/>
    <property type="match status" value="2"/>
</dbReference>
<keyword evidence="1" id="KW-0285">Flavoprotein</keyword>
<dbReference type="Pfam" id="PF00743">
    <property type="entry name" value="FMO-like"/>
    <property type="match status" value="1"/>
</dbReference>
<dbReference type="GO" id="GO:0004499">
    <property type="term" value="F:N,N-dimethylaniline monooxygenase activity"/>
    <property type="evidence" value="ECO:0007669"/>
    <property type="project" value="InterPro"/>
</dbReference>
<evidence type="ECO:0000313" key="4">
    <source>
        <dbReference type="EMBL" id="QUT07353.1"/>
    </source>
</evidence>
<dbReference type="AlphaFoldDB" id="A0A975KB36"/>
<accession>A0A975KB36</accession>
<name>A0A975KB36_9SPHN</name>